<feature type="compositionally biased region" description="Basic residues" evidence="1">
    <location>
        <begin position="51"/>
        <end position="62"/>
    </location>
</feature>
<evidence type="ECO:0000256" key="1">
    <source>
        <dbReference type="SAM" id="MobiDB-lite"/>
    </source>
</evidence>
<feature type="compositionally biased region" description="Polar residues" evidence="1">
    <location>
        <begin position="31"/>
        <end position="40"/>
    </location>
</feature>
<feature type="region of interest" description="Disordered" evidence="1">
    <location>
        <begin position="1"/>
        <end position="79"/>
    </location>
</feature>
<dbReference type="EMBL" id="VEPZ02001150">
    <property type="protein sequence ID" value="KAE8690839.1"/>
    <property type="molecule type" value="Genomic_DNA"/>
</dbReference>
<dbReference type="Proteomes" id="UP000436088">
    <property type="component" value="Unassembled WGS sequence"/>
</dbReference>
<gene>
    <name evidence="2" type="ORF">F3Y22_tig00110893pilonHSYRG00611</name>
</gene>
<protein>
    <submittedName>
        <fullName evidence="2">Phototropic-responsive NPH3 family protein</fullName>
    </submittedName>
</protein>
<accession>A0A6A2ZHL7</accession>
<sequence>MDGGQMSRTDLKVEVPSENETVEAHAAPAQPSVTRTSCLCSPTKHPGSFRCRLHRAPSLKRTKSIDSHSTSKQVSPTAE</sequence>
<comment type="caution">
    <text evidence="2">The sequence shown here is derived from an EMBL/GenBank/DDBJ whole genome shotgun (WGS) entry which is preliminary data.</text>
</comment>
<dbReference type="PANTHER" id="PTHR33132:SF92">
    <property type="entry name" value="SERINE-RICH PROTEIN"/>
    <property type="match status" value="1"/>
</dbReference>
<organism evidence="2 3">
    <name type="scientific">Hibiscus syriacus</name>
    <name type="common">Rose of Sharon</name>
    <dbReference type="NCBI Taxonomy" id="106335"/>
    <lineage>
        <taxon>Eukaryota</taxon>
        <taxon>Viridiplantae</taxon>
        <taxon>Streptophyta</taxon>
        <taxon>Embryophyta</taxon>
        <taxon>Tracheophyta</taxon>
        <taxon>Spermatophyta</taxon>
        <taxon>Magnoliopsida</taxon>
        <taxon>eudicotyledons</taxon>
        <taxon>Gunneridae</taxon>
        <taxon>Pentapetalae</taxon>
        <taxon>rosids</taxon>
        <taxon>malvids</taxon>
        <taxon>Malvales</taxon>
        <taxon>Malvaceae</taxon>
        <taxon>Malvoideae</taxon>
        <taxon>Hibiscus</taxon>
    </lineage>
</organism>
<dbReference type="PANTHER" id="PTHR33132">
    <property type="entry name" value="OSJNBB0118P14.9 PROTEIN"/>
    <property type="match status" value="1"/>
</dbReference>
<feature type="compositionally biased region" description="Polar residues" evidence="1">
    <location>
        <begin position="67"/>
        <end position="79"/>
    </location>
</feature>
<evidence type="ECO:0000313" key="2">
    <source>
        <dbReference type="EMBL" id="KAE8690839.1"/>
    </source>
</evidence>
<keyword evidence="3" id="KW-1185">Reference proteome</keyword>
<dbReference type="AlphaFoldDB" id="A0A6A2ZHL7"/>
<reference evidence="2" key="1">
    <citation type="submission" date="2019-09" db="EMBL/GenBank/DDBJ databases">
        <title>Draft genome information of white flower Hibiscus syriacus.</title>
        <authorList>
            <person name="Kim Y.-M."/>
        </authorList>
    </citation>
    <scope>NUCLEOTIDE SEQUENCE [LARGE SCALE GENOMIC DNA]</scope>
    <source>
        <strain evidence="2">YM2019G1</strain>
    </source>
</reference>
<proteinExistence type="predicted"/>
<name>A0A6A2ZHL7_HIBSY</name>
<evidence type="ECO:0000313" key="3">
    <source>
        <dbReference type="Proteomes" id="UP000436088"/>
    </source>
</evidence>